<dbReference type="InterPro" id="IPR043128">
    <property type="entry name" value="Rev_trsase/Diguanyl_cyclase"/>
</dbReference>
<dbReference type="SMART" id="SM00267">
    <property type="entry name" value="GGDEF"/>
    <property type="match status" value="1"/>
</dbReference>
<dbReference type="EC" id="2.7.7.65" evidence="1"/>
<dbReference type="GO" id="GO:0052621">
    <property type="term" value="F:diguanylate cyclase activity"/>
    <property type="evidence" value="ECO:0007669"/>
    <property type="project" value="UniProtKB-EC"/>
</dbReference>
<dbReference type="InterPro" id="IPR050469">
    <property type="entry name" value="Diguanylate_Cyclase"/>
</dbReference>
<dbReference type="PANTHER" id="PTHR45138:SF9">
    <property type="entry name" value="DIGUANYLATE CYCLASE DGCM-RELATED"/>
    <property type="match status" value="1"/>
</dbReference>
<keyword evidence="7" id="KW-1185">Reference proteome</keyword>
<dbReference type="Proteomes" id="UP000238605">
    <property type="component" value="Unassembled WGS sequence"/>
</dbReference>
<accession>A0A2S5SW58</accession>
<protein>
    <recommendedName>
        <fullName evidence="1">diguanylate cyclase</fullName>
        <ecNumber evidence="1">2.7.7.65</ecNumber>
    </recommendedName>
</protein>
<evidence type="ECO:0000259" key="5">
    <source>
        <dbReference type="PROSITE" id="PS50887"/>
    </source>
</evidence>
<name>A0A2S5SW58_9BURK</name>
<sequence length="290" mass="31649">MQSCAQLASPVPLPTPPRVTLPETSPRSDRLRRVVLALGLPRATVVLVMLVWVVSLAITYVMIRLAGQGSLGLGMVIASACVLLLGPVVGYGVLRLIFQLEASRQRIAELAVTDELTGCYNRRHFMERAELEWLRSRRHHMPLALILLDADDFKQVNDTHGHQCGDHLLREMALQCRASLRGTDVLARFGGEELIVLLPQTDLAGALAIAERIRHQVQDLVVQWQGQAVTATVSLGVAALHASHASVDALIRDADQALYEAKRAGRNRVRGAPVQELLPELAIVESTGQA</sequence>
<gene>
    <name evidence="6" type="ORF">C1704_05780</name>
</gene>
<dbReference type="InterPro" id="IPR000160">
    <property type="entry name" value="GGDEF_dom"/>
</dbReference>
<dbReference type="OrthoDB" id="9813903at2"/>
<dbReference type="Pfam" id="PF00990">
    <property type="entry name" value="GGDEF"/>
    <property type="match status" value="1"/>
</dbReference>
<evidence type="ECO:0000313" key="6">
    <source>
        <dbReference type="EMBL" id="PPE66962.1"/>
    </source>
</evidence>
<dbReference type="CDD" id="cd01949">
    <property type="entry name" value="GGDEF"/>
    <property type="match status" value="1"/>
</dbReference>
<evidence type="ECO:0000256" key="2">
    <source>
        <dbReference type="ARBA" id="ARBA00034247"/>
    </source>
</evidence>
<evidence type="ECO:0000256" key="1">
    <source>
        <dbReference type="ARBA" id="ARBA00012528"/>
    </source>
</evidence>
<feature type="region of interest" description="Disordered" evidence="3">
    <location>
        <begin position="1"/>
        <end position="25"/>
    </location>
</feature>
<feature type="transmembrane region" description="Helical" evidence="4">
    <location>
        <begin position="75"/>
        <end position="98"/>
    </location>
</feature>
<evidence type="ECO:0000256" key="4">
    <source>
        <dbReference type="SAM" id="Phobius"/>
    </source>
</evidence>
<proteinExistence type="predicted"/>
<reference evidence="6 7" key="1">
    <citation type="submission" date="2018-02" db="EMBL/GenBank/DDBJ databases">
        <title>Reclassifiation of [Polyangium] brachysporum DSM 7029 as Guopingzhaonella breviflexa gen. nov., sp. nov., a member of the family Comamonadaceae.</title>
        <authorList>
            <person name="Tang B."/>
        </authorList>
    </citation>
    <scope>NUCLEOTIDE SEQUENCE [LARGE SCALE GENOMIC DNA]</scope>
    <source>
        <strain evidence="6 7">BCRC 80649</strain>
    </source>
</reference>
<evidence type="ECO:0000313" key="7">
    <source>
        <dbReference type="Proteomes" id="UP000238605"/>
    </source>
</evidence>
<evidence type="ECO:0000256" key="3">
    <source>
        <dbReference type="SAM" id="MobiDB-lite"/>
    </source>
</evidence>
<keyword evidence="4" id="KW-1133">Transmembrane helix</keyword>
<dbReference type="AlphaFoldDB" id="A0A2S5SW58"/>
<dbReference type="InterPro" id="IPR029787">
    <property type="entry name" value="Nucleotide_cyclase"/>
</dbReference>
<comment type="caution">
    <text evidence="6">The sequence shown here is derived from an EMBL/GenBank/DDBJ whole genome shotgun (WGS) entry which is preliminary data.</text>
</comment>
<comment type="catalytic activity">
    <reaction evidence="2">
        <text>2 GTP = 3',3'-c-di-GMP + 2 diphosphate</text>
        <dbReference type="Rhea" id="RHEA:24898"/>
        <dbReference type="ChEBI" id="CHEBI:33019"/>
        <dbReference type="ChEBI" id="CHEBI:37565"/>
        <dbReference type="ChEBI" id="CHEBI:58805"/>
        <dbReference type="EC" id="2.7.7.65"/>
    </reaction>
</comment>
<dbReference type="FunFam" id="3.30.70.270:FF:000001">
    <property type="entry name" value="Diguanylate cyclase domain protein"/>
    <property type="match status" value="1"/>
</dbReference>
<feature type="domain" description="GGDEF" evidence="5">
    <location>
        <begin position="141"/>
        <end position="274"/>
    </location>
</feature>
<dbReference type="EMBL" id="PSNX01000004">
    <property type="protein sequence ID" value="PPE66962.1"/>
    <property type="molecule type" value="Genomic_DNA"/>
</dbReference>
<keyword evidence="4" id="KW-0472">Membrane</keyword>
<dbReference type="Gene3D" id="3.30.70.270">
    <property type="match status" value="1"/>
</dbReference>
<dbReference type="PANTHER" id="PTHR45138">
    <property type="entry name" value="REGULATORY COMPONENTS OF SENSORY TRANSDUCTION SYSTEM"/>
    <property type="match status" value="1"/>
</dbReference>
<keyword evidence="4" id="KW-0812">Transmembrane</keyword>
<feature type="transmembrane region" description="Helical" evidence="4">
    <location>
        <begin position="34"/>
        <end position="63"/>
    </location>
</feature>
<organism evidence="6 7">
    <name type="scientific">Caldimonas caldifontis</name>
    <dbReference type="NCBI Taxonomy" id="1452508"/>
    <lineage>
        <taxon>Bacteria</taxon>
        <taxon>Pseudomonadati</taxon>
        <taxon>Pseudomonadota</taxon>
        <taxon>Betaproteobacteria</taxon>
        <taxon>Burkholderiales</taxon>
        <taxon>Sphaerotilaceae</taxon>
        <taxon>Caldimonas</taxon>
    </lineage>
</organism>
<dbReference type="SUPFAM" id="SSF55073">
    <property type="entry name" value="Nucleotide cyclase"/>
    <property type="match status" value="1"/>
</dbReference>
<dbReference type="NCBIfam" id="TIGR00254">
    <property type="entry name" value="GGDEF"/>
    <property type="match status" value="1"/>
</dbReference>
<dbReference type="PROSITE" id="PS50887">
    <property type="entry name" value="GGDEF"/>
    <property type="match status" value="1"/>
</dbReference>